<evidence type="ECO:0000256" key="10">
    <source>
        <dbReference type="ARBA" id="ARBA00022840"/>
    </source>
</evidence>
<keyword evidence="4" id="KW-1003">Cell membrane</keyword>
<evidence type="ECO:0000256" key="12">
    <source>
        <dbReference type="ARBA" id="ARBA00023012"/>
    </source>
</evidence>
<evidence type="ECO:0000256" key="5">
    <source>
        <dbReference type="ARBA" id="ARBA00022553"/>
    </source>
</evidence>
<dbReference type="InterPro" id="IPR004358">
    <property type="entry name" value="Sig_transdc_His_kin-like_C"/>
</dbReference>
<keyword evidence="10 17" id="KW-0067">ATP-binding</keyword>
<dbReference type="InterPro" id="IPR050398">
    <property type="entry name" value="HssS/ArlS-like"/>
</dbReference>
<evidence type="ECO:0000313" key="18">
    <source>
        <dbReference type="Proteomes" id="UP001078443"/>
    </source>
</evidence>
<keyword evidence="9" id="KW-0418">Kinase</keyword>
<evidence type="ECO:0000256" key="7">
    <source>
        <dbReference type="ARBA" id="ARBA00022692"/>
    </source>
</evidence>
<keyword evidence="5" id="KW-0597">Phosphoprotein</keyword>
<dbReference type="PROSITE" id="PS50885">
    <property type="entry name" value="HAMP"/>
    <property type="match status" value="1"/>
</dbReference>
<dbReference type="SMART" id="SM00304">
    <property type="entry name" value="HAMP"/>
    <property type="match status" value="1"/>
</dbReference>
<keyword evidence="8" id="KW-0547">Nucleotide-binding</keyword>
<dbReference type="GO" id="GO:0005524">
    <property type="term" value="F:ATP binding"/>
    <property type="evidence" value="ECO:0007669"/>
    <property type="project" value="UniProtKB-KW"/>
</dbReference>
<evidence type="ECO:0000256" key="8">
    <source>
        <dbReference type="ARBA" id="ARBA00022741"/>
    </source>
</evidence>
<dbReference type="InterPro" id="IPR003661">
    <property type="entry name" value="HisK_dim/P_dom"/>
</dbReference>
<dbReference type="PRINTS" id="PR00344">
    <property type="entry name" value="BCTRLSENSOR"/>
</dbReference>
<evidence type="ECO:0000259" key="15">
    <source>
        <dbReference type="PROSITE" id="PS50109"/>
    </source>
</evidence>
<dbReference type="Gene3D" id="3.30.565.10">
    <property type="entry name" value="Histidine kinase-like ATPase, C-terminal domain"/>
    <property type="match status" value="1"/>
</dbReference>
<dbReference type="PANTHER" id="PTHR45528">
    <property type="entry name" value="SENSOR HISTIDINE KINASE CPXA"/>
    <property type="match status" value="1"/>
</dbReference>
<keyword evidence="11 14" id="KW-1133">Transmembrane helix</keyword>
<dbReference type="InterPro" id="IPR005467">
    <property type="entry name" value="His_kinase_dom"/>
</dbReference>
<dbReference type="Pfam" id="PF21085">
    <property type="entry name" value="CusS"/>
    <property type="match status" value="1"/>
</dbReference>
<keyword evidence="6" id="KW-0808">Transferase</keyword>
<gene>
    <name evidence="17" type="ORF">OW763_09710</name>
</gene>
<evidence type="ECO:0000259" key="16">
    <source>
        <dbReference type="PROSITE" id="PS50885"/>
    </source>
</evidence>
<keyword evidence="12" id="KW-0902">Two-component regulatory system</keyword>
<feature type="domain" description="HAMP" evidence="16">
    <location>
        <begin position="181"/>
        <end position="234"/>
    </location>
</feature>
<evidence type="ECO:0000256" key="2">
    <source>
        <dbReference type="ARBA" id="ARBA00004651"/>
    </source>
</evidence>
<comment type="caution">
    <text evidence="17">The sequence shown here is derived from an EMBL/GenBank/DDBJ whole genome shotgun (WGS) entry which is preliminary data.</text>
</comment>
<dbReference type="PROSITE" id="PS50109">
    <property type="entry name" value="HIS_KIN"/>
    <property type="match status" value="1"/>
</dbReference>
<dbReference type="Pfam" id="PF02518">
    <property type="entry name" value="HATPase_c"/>
    <property type="match status" value="1"/>
</dbReference>
<dbReference type="EC" id="2.7.13.3" evidence="3"/>
<evidence type="ECO:0000256" key="13">
    <source>
        <dbReference type="ARBA" id="ARBA00023136"/>
    </source>
</evidence>
<comment type="subcellular location">
    <subcellularLocation>
        <location evidence="2">Cell membrane</location>
        <topology evidence="2">Multi-pass membrane protein</topology>
    </subcellularLocation>
</comment>
<dbReference type="InterPro" id="IPR036890">
    <property type="entry name" value="HATPase_C_sf"/>
</dbReference>
<dbReference type="Pfam" id="PF00512">
    <property type="entry name" value="HisKA"/>
    <property type="match status" value="1"/>
</dbReference>
<evidence type="ECO:0000256" key="9">
    <source>
        <dbReference type="ARBA" id="ARBA00022777"/>
    </source>
</evidence>
<dbReference type="Proteomes" id="UP001078443">
    <property type="component" value="Unassembled WGS sequence"/>
</dbReference>
<keyword evidence="18" id="KW-1185">Reference proteome</keyword>
<organism evidence="17 18">
    <name type="scientific">Clostridium aestuarii</name>
    <dbReference type="NCBI Taxonomy" id="338193"/>
    <lineage>
        <taxon>Bacteria</taxon>
        <taxon>Bacillati</taxon>
        <taxon>Bacillota</taxon>
        <taxon>Clostridia</taxon>
        <taxon>Eubacteriales</taxon>
        <taxon>Clostridiaceae</taxon>
        <taxon>Clostridium</taxon>
    </lineage>
</organism>
<evidence type="ECO:0000256" key="3">
    <source>
        <dbReference type="ARBA" id="ARBA00012438"/>
    </source>
</evidence>
<feature type="transmembrane region" description="Helical" evidence="14">
    <location>
        <begin position="157"/>
        <end position="179"/>
    </location>
</feature>
<dbReference type="PANTHER" id="PTHR45528:SF1">
    <property type="entry name" value="SENSOR HISTIDINE KINASE CPXA"/>
    <property type="match status" value="1"/>
</dbReference>
<name>A0ABT4D054_9CLOT</name>
<dbReference type="InterPro" id="IPR003594">
    <property type="entry name" value="HATPase_dom"/>
</dbReference>
<reference evidence="17" key="1">
    <citation type="submission" date="2022-12" db="EMBL/GenBank/DDBJ databases">
        <authorList>
            <person name="Wang J."/>
        </authorList>
    </citation>
    <scope>NUCLEOTIDE SEQUENCE</scope>
    <source>
        <strain evidence="17">HY-45-18</strain>
    </source>
</reference>
<feature type="transmembrane region" description="Helical" evidence="14">
    <location>
        <begin position="12"/>
        <end position="39"/>
    </location>
</feature>
<proteinExistence type="predicted"/>
<dbReference type="SUPFAM" id="SSF47384">
    <property type="entry name" value="Homodimeric domain of signal transducing histidine kinase"/>
    <property type="match status" value="1"/>
</dbReference>
<dbReference type="RefSeq" id="WP_268040919.1">
    <property type="nucleotide sequence ID" value="NZ_JAPQER010000003.1"/>
</dbReference>
<dbReference type="Gene3D" id="6.10.340.10">
    <property type="match status" value="1"/>
</dbReference>
<dbReference type="CDD" id="cd00075">
    <property type="entry name" value="HATPase"/>
    <property type="match status" value="1"/>
</dbReference>
<sequence length="458" mass="53062">MNKFYKNRRISISLRLTAIHAVILSIILLIISILTINIVERVLMKEYKSEIKKVTEDVKKYIKSGKEINKDILQEVTLKDGIHLKIFGEDESLIFQNKLDTIEINIKEYNELDLIDLADDSRMEILYLNKVVFKENKKYYVQVAKKLDAYDAFLETLYVILVIMNIFGVIIAVISGIYLSRKILKPIEWITNTAKSISIHDLDERINVHGADDELKELGETFNDMIDRLQESFEREKQFVSDASHELRTPISVIQGYIDILDRWGKDDKEVLEESILEIKNETFNMKKLIEQLLFLARGDNKKYKLNYSEFYLNELIDDIVNETKMIDNKHTIINNVNGKVIINADFDAIKQVLRIIIDNSIKYTADHGDIFIESEKQNDYVEIRVKDTGIGIPKEEQPYIFDRFYRVDKSRSKDTGGSGVGLAIAKWIVKKHLGAIKVESELGKGTQIIIKLPINMY</sequence>
<protein>
    <recommendedName>
        <fullName evidence="3">histidine kinase</fullName>
        <ecNumber evidence="3">2.7.13.3</ecNumber>
    </recommendedName>
</protein>
<evidence type="ECO:0000313" key="17">
    <source>
        <dbReference type="EMBL" id="MCY6484614.1"/>
    </source>
</evidence>
<keyword evidence="7 14" id="KW-0812">Transmembrane</keyword>
<evidence type="ECO:0000256" key="11">
    <source>
        <dbReference type="ARBA" id="ARBA00022989"/>
    </source>
</evidence>
<feature type="domain" description="Histidine kinase" evidence="15">
    <location>
        <begin position="242"/>
        <end position="457"/>
    </location>
</feature>
<comment type="catalytic activity">
    <reaction evidence="1">
        <text>ATP + protein L-histidine = ADP + protein N-phospho-L-histidine.</text>
        <dbReference type="EC" id="2.7.13.3"/>
    </reaction>
</comment>
<dbReference type="CDD" id="cd06225">
    <property type="entry name" value="HAMP"/>
    <property type="match status" value="1"/>
</dbReference>
<evidence type="ECO:0000256" key="1">
    <source>
        <dbReference type="ARBA" id="ARBA00000085"/>
    </source>
</evidence>
<dbReference type="Gene3D" id="1.10.287.130">
    <property type="match status" value="1"/>
</dbReference>
<evidence type="ECO:0000256" key="6">
    <source>
        <dbReference type="ARBA" id="ARBA00022679"/>
    </source>
</evidence>
<dbReference type="SMART" id="SM00387">
    <property type="entry name" value="HATPase_c"/>
    <property type="match status" value="1"/>
</dbReference>
<keyword evidence="13 14" id="KW-0472">Membrane</keyword>
<dbReference type="InterPro" id="IPR036097">
    <property type="entry name" value="HisK_dim/P_sf"/>
</dbReference>
<dbReference type="SUPFAM" id="SSF55874">
    <property type="entry name" value="ATPase domain of HSP90 chaperone/DNA topoisomerase II/histidine kinase"/>
    <property type="match status" value="1"/>
</dbReference>
<evidence type="ECO:0000256" key="4">
    <source>
        <dbReference type="ARBA" id="ARBA00022475"/>
    </source>
</evidence>
<dbReference type="SUPFAM" id="SSF158472">
    <property type="entry name" value="HAMP domain-like"/>
    <property type="match status" value="1"/>
</dbReference>
<accession>A0ABT4D054</accession>
<dbReference type="SMART" id="SM00388">
    <property type="entry name" value="HisKA"/>
    <property type="match status" value="1"/>
</dbReference>
<dbReference type="CDD" id="cd00082">
    <property type="entry name" value="HisKA"/>
    <property type="match status" value="1"/>
</dbReference>
<dbReference type="EMBL" id="JAPQER010000003">
    <property type="protein sequence ID" value="MCY6484614.1"/>
    <property type="molecule type" value="Genomic_DNA"/>
</dbReference>
<dbReference type="InterPro" id="IPR003660">
    <property type="entry name" value="HAMP_dom"/>
</dbReference>
<dbReference type="InterPro" id="IPR048590">
    <property type="entry name" value="CusS-like_sensor"/>
</dbReference>
<dbReference type="Pfam" id="PF00672">
    <property type="entry name" value="HAMP"/>
    <property type="match status" value="1"/>
</dbReference>
<evidence type="ECO:0000256" key="14">
    <source>
        <dbReference type="SAM" id="Phobius"/>
    </source>
</evidence>